<accession>A0A1G7FVC4</accession>
<dbReference type="Proteomes" id="UP000436801">
    <property type="component" value="Unassembled WGS sequence"/>
</dbReference>
<name>A0A1G7FVC4_9SPHN</name>
<keyword evidence="3" id="KW-1185">Reference proteome</keyword>
<reference evidence="1 4" key="2">
    <citation type="submission" date="2019-12" db="EMBL/GenBank/DDBJ databases">
        <authorList>
            <person name="Zheng J."/>
        </authorList>
    </citation>
    <scope>NUCLEOTIDE SEQUENCE [LARGE SCALE GENOMIC DNA]</scope>
    <source>
        <strain evidence="1 4">DSM 27347</strain>
    </source>
</reference>
<evidence type="ECO:0000313" key="1">
    <source>
        <dbReference type="EMBL" id="MWC42574.1"/>
    </source>
</evidence>
<evidence type="ECO:0000313" key="3">
    <source>
        <dbReference type="Proteomes" id="UP000323502"/>
    </source>
</evidence>
<dbReference type="EMBL" id="FNBI01000001">
    <property type="protein sequence ID" value="SDE79807.1"/>
    <property type="molecule type" value="Genomic_DNA"/>
</dbReference>
<reference evidence="2 3" key="1">
    <citation type="submission" date="2016-10" db="EMBL/GenBank/DDBJ databases">
        <authorList>
            <person name="Varghese N."/>
            <person name="Submissions S."/>
        </authorList>
    </citation>
    <scope>NUCLEOTIDE SEQUENCE [LARGE SCALE GENOMIC DNA]</scope>
    <source>
        <strain evidence="2 3">S7-754</strain>
    </source>
</reference>
<organism evidence="2 3">
    <name type="scientific">Sphingomonas carotinifaciens</name>
    <dbReference type="NCBI Taxonomy" id="1166323"/>
    <lineage>
        <taxon>Bacteria</taxon>
        <taxon>Pseudomonadati</taxon>
        <taxon>Pseudomonadota</taxon>
        <taxon>Alphaproteobacteria</taxon>
        <taxon>Sphingomonadales</taxon>
        <taxon>Sphingomonadaceae</taxon>
        <taxon>Sphingomonas</taxon>
    </lineage>
</organism>
<protein>
    <submittedName>
        <fullName evidence="2">Uncharacterized protein</fullName>
    </submittedName>
</protein>
<dbReference type="EMBL" id="WSUT01000005">
    <property type="protein sequence ID" value="MWC42574.1"/>
    <property type="molecule type" value="Genomic_DNA"/>
</dbReference>
<dbReference type="AlphaFoldDB" id="A0A1G7FVC4"/>
<gene>
    <name evidence="1" type="ORF">GQR91_02725</name>
    <name evidence="2" type="ORF">SAMN05216557_101569</name>
</gene>
<evidence type="ECO:0000313" key="2">
    <source>
        <dbReference type="EMBL" id="SDE79807.1"/>
    </source>
</evidence>
<dbReference type="RefSeq" id="WP_160146725.1">
    <property type="nucleotide sequence ID" value="NZ_FNBI01000001.1"/>
</dbReference>
<proteinExistence type="predicted"/>
<evidence type="ECO:0000313" key="4">
    <source>
        <dbReference type="Proteomes" id="UP000436801"/>
    </source>
</evidence>
<dbReference type="Proteomes" id="UP000323502">
    <property type="component" value="Unassembled WGS sequence"/>
</dbReference>
<sequence length="47" mass="4515">MIASPVIGVFLNALAGALPGGGMTIQGAIGRIALSLIDPGHAADTAD</sequence>